<dbReference type="Proteomes" id="UP001454036">
    <property type="component" value="Unassembled WGS sequence"/>
</dbReference>
<proteinExistence type="predicted"/>
<accession>A0AAV3S3F5</accession>
<dbReference type="AlphaFoldDB" id="A0AAV3S3F5"/>
<evidence type="ECO:0000313" key="1">
    <source>
        <dbReference type="EMBL" id="GAA0186991.1"/>
    </source>
</evidence>
<organism evidence="1 2">
    <name type="scientific">Lithospermum erythrorhizon</name>
    <name type="common">Purple gromwell</name>
    <name type="synonym">Lithospermum officinale var. erythrorhizon</name>
    <dbReference type="NCBI Taxonomy" id="34254"/>
    <lineage>
        <taxon>Eukaryota</taxon>
        <taxon>Viridiplantae</taxon>
        <taxon>Streptophyta</taxon>
        <taxon>Embryophyta</taxon>
        <taxon>Tracheophyta</taxon>
        <taxon>Spermatophyta</taxon>
        <taxon>Magnoliopsida</taxon>
        <taxon>eudicotyledons</taxon>
        <taxon>Gunneridae</taxon>
        <taxon>Pentapetalae</taxon>
        <taxon>asterids</taxon>
        <taxon>lamiids</taxon>
        <taxon>Boraginales</taxon>
        <taxon>Boraginaceae</taxon>
        <taxon>Boraginoideae</taxon>
        <taxon>Lithospermeae</taxon>
        <taxon>Lithospermum</taxon>
    </lineage>
</organism>
<protein>
    <recommendedName>
        <fullName evidence="3">Reverse transcriptase zinc-binding domain-containing protein</fullName>
    </recommendedName>
</protein>
<name>A0AAV3S3F5_LITER</name>
<gene>
    <name evidence="1" type="ORF">LIER_34279</name>
</gene>
<dbReference type="PANTHER" id="PTHR33116">
    <property type="entry name" value="REVERSE TRANSCRIPTASE ZINC-BINDING DOMAIN-CONTAINING PROTEIN-RELATED-RELATED"/>
    <property type="match status" value="1"/>
</dbReference>
<keyword evidence="2" id="KW-1185">Reference proteome</keyword>
<sequence>MFADDPLLFGQATPLEASTIMKILKQYEQALASGQKVNLQKSSVSFSPNVSQAEKASILQILEMNEVGEHGKYLGLPATVGQSKQEVFSSIKNRVRGKLQGVLIKSVLQAIPMYAMQCFKLPNVLSNDLNRMAEDLFWGSTPTNKKIHWRSWKSLCNEKESGGLGFRECKAYNMALLCKQAWKIVVNPLSPVAQMLKLKYFPDATFWTAELGYKPSYTWVSLLGARTLLQKGTIWKIGNGASIRIWGANCYLCNLEAEDGLYLFLLCPFTQEICQLLGIQPFPEEISDIYQNLSPE</sequence>
<reference evidence="1 2" key="1">
    <citation type="submission" date="2024-01" db="EMBL/GenBank/DDBJ databases">
        <title>The complete chloroplast genome sequence of Lithospermum erythrorhizon: insights into the phylogenetic relationship among Boraginaceae species and the maternal lineages of purple gromwells.</title>
        <authorList>
            <person name="Okada T."/>
            <person name="Watanabe K."/>
        </authorList>
    </citation>
    <scope>NUCLEOTIDE SEQUENCE [LARGE SCALE GENOMIC DNA]</scope>
</reference>
<comment type="caution">
    <text evidence="1">The sequence shown here is derived from an EMBL/GenBank/DDBJ whole genome shotgun (WGS) entry which is preliminary data.</text>
</comment>
<dbReference type="PANTHER" id="PTHR33116:SF86">
    <property type="entry name" value="REVERSE TRANSCRIPTASE DOMAIN-CONTAINING PROTEIN"/>
    <property type="match status" value="1"/>
</dbReference>
<dbReference type="EMBL" id="BAABME010014227">
    <property type="protein sequence ID" value="GAA0186991.1"/>
    <property type="molecule type" value="Genomic_DNA"/>
</dbReference>
<evidence type="ECO:0000313" key="2">
    <source>
        <dbReference type="Proteomes" id="UP001454036"/>
    </source>
</evidence>
<evidence type="ECO:0008006" key="3">
    <source>
        <dbReference type="Google" id="ProtNLM"/>
    </source>
</evidence>